<sequence>MKNHDLTTESTDSIEEQLSLLEADLKLMQKENEELKVFIRAFDKYLLEEIQIDVFDYMDGFNRDNLSLHDEDEFDFSN</sequence>
<evidence type="ECO:0000313" key="1">
    <source>
        <dbReference type="EMBL" id="AHG00744.1"/>
    </source>
</evidence>
<reference evidence="1 2" key="1">
    <citation type="submission" date="2014-01" db="EMBL/GenBank/DDBJ databases">
        <authorList>
            <consortium name="DOE Joint Genome Institute"/>
            <person name="Anderson I."/>
            <person name="Huntemann M."/>
            <person name="Han J."/>
            <person name="Chen A."/>
            <person name="Kyrpides N."/>
            <person name="Mavromatis K."/>
            <person name="Markowitz V."/>
            <person name="Palaniappan K."/>
            <person name="Ivanova N."/>
            <person name="Schaumberg A."/>
            <person name="Pati A."/>
            <person name="Liolios K."/>
            <person name="Nordberg H.P."/>
            <person name="Cantor M.N."/>
            <person name="Hua S.X."/>
            <person name="Woyke T."/>
        </authorList>
    </citation>
    <scope>NUCLEOTIDE SEQUENCE [LARGE SCALE GENOMIC DNA]</scope>
    <source>
        <strain evidence="1 2">XH-48</strain>
    </source>
</reference>
<dbReference type="EMBL" id="CP007055">
    <property type="protein sequence ID" value="AHG00744.1"/>
    <property type="molecule type" value="Genomic_DNA"/>
</dbReference>
<dbReference type="GeneID" id="25144032"/>
<protein>
    <submittedName>
        <fullName evidence="1">Uncharacterized protein</fullName>
    </submittedName>
</protein>
<dbReference type="Proteomes" id="UP000019024">
    <property type="component" value="Chromosome"/>
</dbReference>
<dbReference type="HOGENOM" id="CLU_2613479_0_0_2"/>
<accession>W0JQ59</accession>
<proteinExistence type="predicted"/>
<dbReference type="RefSeq" id="WP_049951663.1">
    <property type="nucleotide sequence ID" value="NZ_CP007055.1"/>
</dbReference>
<dbReference type="AlphaFoldDB" id="W0JQ59"/>
<dbReference type="KEGG" id="hlr:HALLA_05905"/>
<name>W0JQ59_9EURY</name>
<organism evidence="1 2">
    <name type="scientific">Halostagnicola larsenii XH-48</name>
    <dbReference type="NCBI Taxonomy" id="797299"/>
    <lineage>
        <taxon>Archaea</taxon>
        <taxon>Methanobacteriati</taxon>
        <taxon>Methanobacteriota</taxon>
        <taxon>Stenosarchaea group</taxon>
        <taxon>Halobacteria</taxon>
        <taxon>Halobacteriales</taxon>
        <taxon>Natrialbaceae</taxon>
        <taxon>Halostagnicola</taxon>
    </lineage>
</organism>
<gene>
    <name evidence="1" type="ORF">HALLA_05905</name>
</gene>
<evidence type="ECO:0000313" key="2">
    <source>
        <dbReference type="Proteomes" id="UP000019024"/>
    </source>
</evidence>
<keyword evidence="2" id="KW-1185">Reference proteome</keyword>